<protein>
    <submittedName>
        <fullName evidence="2">Uncharacterized protein</fullName>
    </submittedName>
</protein>
<accession>A0ABN1WM45</accession>
<evidence type="ECO:0000313" key="2">
    <source>
        <dbReference type="EMBL" id="GAA1248850.1"/>
    </source>
</evidence>
<evidence type="ECO:0000256" key="1">
    <source>
        <dbReference type="SAM" id="MobiDB-lite"/>
    </source>
</evidence>
<organism evidence="2 3">
    <name type="scientific">Prauserella halophila</name>
    <dbReference type="NCBI Taxonomy" id="185641"/>
    <lineage>
        <taxon>Bacteria</taxon>
        <taxon>Bacillati</taxon>
        <taxon>Actinomycetota</taxon>
        <taxon>Actinomycetes</taxon>
        <taxon>Pseudonocardiales</taxon>
        <taxon>Pseudonocardiaceae</taxon>
        <taxon>Prauserella</taxon>
    </lineage>
</organism>
<proteinExistence type="predicted"/>
<dbReference type="EMBL" id="BAAALN010000016">
    <property type="protein sequence ID" value="GAA1248850.1"/>
    <property type="molecule type" value="Genomic_DNA"/>
</dbReference>
<feature type="region of interest" description="Disordered" evidence="1">
    <location>
        <begin position="103"/>
        <end position="128"/>
    </location>
</feature>
<gene>
    <name evidence="2" type="ORF">GCM10009676_39030</name>
</gene>
<keyword evidence="3" id="KW-1185">Reference proteome</keyword>
<evidence type="ECO:0000313" key="3">
    <source>
        <dbReference type="Proteomes" id="UP001500653"/>
    </source>
</evidence>
<sequence length="128" mass="13926">MEPWSIGDRAAIQAWVCDSARSIADEHDRGESHEQAEHRLAENADACVGVTDRTDQGRESLQRRVFGVSHRGEFEGGNVASIERDLDCGPDTAPACTLPTVTRKQRMAGSRGLAAPFPRPFVAPDRGL</sequence>
<name>A0ABN1WM45_9PSEU</name>
<reference evidence="2 3" key="1">
    <citation type="journal article" date="2019" name="Int. J. Syst. Evol. Microbiol.">
        <title>The Global Catalogue of Microorganisms (GCM) 10K type strain sequencing project: providing services to taxonomists for standard genome sequencing and annotation.</title>
        <authorList>
            <consortium name="The Broad Institute Genomics Platform"/>
            <consortium name="The Broad Institute Genome Sequencing Center for Infectious Disease"/>
            <person name="Wu L."/>
            <person name="Ma J."/>
        </authorList>
    </citation>
    <scope>NUCLEOTIDE SEQUENCE [LARGE SCALE GENOMIC DNA]</scope>
    <source>
        <strain evidence="2 3">JCM 13023</strain>
    </source>
</reference>
<comment type="caution">
    <text evidence="2">The sequence shown here is derived from an EMBL/GenBank/DDBJ whole genome shotgun (WGS) entry which is preliminary data.</text>
</comment>
<dbReference type="Proteomes" id="UP001500653">
    <property type="component" value="Unassembled WGS sequence"/>
</dbReference>